<organism evidence="2 3">
    <name type="scientific">Halobaculum saliterrae</name>
    <dbReference type="NCBI Taxonomy" id="2073113"/>
    <lineage>
        <taxon>Archaea</taxon>
        <taxon>Methanobacteriati</taxon>
        <taxon>Methanobacteriota</taxon>
        <taxon>Stenosarchaea group</taxon>
        <taxon>Halobacteria</taxon>
        <taxon>Halobacteriales</taxon>
        <taxon>Haloferacaceae</taxon>
        <taxon>Halobaculum</taxon>
    </lineage>
</organism>
<protein>
    <submittedName>
        <fullName evidence="2">Uncharacterized protein</fullName>
    </submittedName>
</protein>
<evidence type="ECO:0000256" key="1">
    <source>
        <dbReference type="SAM" id="MobiDB-lite"/>
    </source>
</evidence>
<dbReference type="RefSeq" id="WP_201289607.1">
    <property type="nucleotide sequence ID" value="NZ_WUUS01000009.1"/>
</dbReference>
<feature type="compositionally biased region" description="Basic and acidic residues" evidence="1">
    <location>
        <begin position="1"/>
        <end position="12"/>
    </location>
</feature>
<dbReference type="OrthoDB" id="282013at2157"/>
<dbReference type="AlphaFoldDB" id="A0A6B0STY7"/>
<dbReference type="EMBL" id="WUUS01000009">
    <property type="protein sequence ID" value="MXR42428.1"/>
    <property type="molecule type" value="Genomic_DNA"/>
</dbReference>
<comment type="caution">
    <text evidence="2">The sequence shown here is derived from an EMBL/GenBank/DDBJ whole genome shotgun (WGS) entry which is preliminary data.</text>
</comment>
<evidence type="ECO:0000313" key="2">
    <source>
        <dbReference type="EMBL" id="MXR42428.1"/>
    </source>
</evidence>
<reference evidence="2 3" key="1">
    <citation type="submission" date="2019-12" db="EMBL/GenBank/DDBJ databases">
        <title>Isolation and characterization of three novel carbon monoxide-oxidizing members of Halobacteria from salione crusts and soils.</title>
        <authorList>
            <person name="Myers M.R."/>
            <person name="King G.M."/>
        </authorList>
    </citation>
    <scope>NUCLEOTIDE SEQUENCE [LARGE SCALE GENOMIC DNA]</scope>
    <source>
        <strain evidence="2 3">WSA2</strain>
    </source>
</reference>
<proteinExistence type="predicted"/>
<feature type="region of interest" description="Disordered" evidence="1">
    <location>
        <begin position="1"/>
        <end position="24"/>
    </location>
</feature>
<keyword evidence="3" id="KW-1185">Reference proteome</keyword>
<name>A0A6B0STY7_9EURY</name>
<dbReference type="Proteomes" id="UP000437065">
    <property type="component" value="Unassembled WGS sequence"/>
</dbReference>
<accession>A0A6B0STY7</accession>
<sequence>MTDPIDPPKADPLDVDEETSVSPRPYADLVTGVMEARDCARPVAEDWVDEHGREAAERFLLARWA</sequence>
<evidence type="ECO:0000313" key="3">
    <source>
        <dbReference type="Proteomes" id="UP000437065"/>
    </source>
</evidence>
<gene>
    <name evidence="2" type="ORF">GRX01_13900</name>
</gene>